<dbReference type="Pfam" id="PF00072">
    <property type="entry name" value="Response_reg"/>
    <property type="match status" value="1"/>
</dbReference>
<dbReference type="FunFam" id="3.40.50.300:FF:000006">
    <property type="entry name" value="DNA-binding transcriptional regulator NtrC"/>
    <property type="match status" value="1"/>
</dbReference>
<dbReference type="PROSITE" id="PS50110">
    <property type="entry name" value="RESPONSE_REGULATORY"/>
    <property type="match status" value="1"/>
</dbReference>
<dbReference type="Gene3D" id="1.10.10.60">
    <property type="entry name" value="Homeodomain-like"/>
    <property type="match status" value="1"/>
</dbReference>
<dbReference type="Pfam" id="PF02954">
    <property type="entry name" value="HTH_8"/>
    <property type="match status" value="1"/>
</dbReference>
<dbReference type="PROSITE" id="PS00675">
    <property type="entry name" value="SIGMA54_INTERACT_1"/>
    <property type="match status" value="1"/>
</dbReference>
<proteinExistence type="predicted"/>
<dbReference type="PROSITE" id="PS00676">
    <property type="entry name" value="SIGMA54_INTERACT_2"/>
    <property type="match status" value="1"/>
</dbReference>
<evidence type="ECO:0000256" key="4">
    <source>
        <dbReference type="ARBA" id="ARBA00023163"/>
    </source>
</evidence>
<keyword evidence="5" id="KW-0597">Phosphoprotein</keyword>
<dbReference type="Gene3D" id="3.40.50.300">
    <property type="entry name" value="P-loop containing nucleotide triphosphate hydrolases"/>
    <property type="match status" value="1"/>
</dbReference>
<feature type="domain" description="Response regulatory" evidence="7">
    <location>
        <begin position="1"/>
        <end position="119"/>
    </location>
</feature>
<dbReference type="AlphaFoldDB" id="A0A3R6JWC6"/>
<accession>A0A3R6JWC6</accession>
<dbReference type="Pfam" id="PF00158">
    <property type="entry name" value="Sigma54_activat"/>
    <property type="match status" value="1"/>
</dbReference>
<dbReference type="CDD" id="cd00009">
    <property type="entry name" value="AAA"/>
    <property type="match status" value="1"/>
</dbReference>
<dbReference type="InterPro" id="IPR003593">
    <property type="entry name" value="AAA+_ATPase"/>
</dbReference>
<evidence type="ECO:0000256" key="2">
    <source>
        <dbReference type="ARBA" id="ARBA00022840"/>
    </source>
</evidence>
<dbReference type="EMBL" id="WKLT01000011">
    <property type="protein sequence ID" value="MRY58850.1"/>
    <property type="molecule type" value="Genomic_DNA"/>
</dbReference>
<dbReference type="InterPro" id="IPR025943">
    <property type="entry name" value="Sigma_54_int_dom_ATP-bd_2"/>
</dbReference>
<evidence type="ECO:0000259" key="7">
    <source>
        <dbReference type="PROSITE" id="PS50110"/>
    </source>
</evidence>
<evidence type="ECO:0000256" key="1">
    <source>
        <dbReference type="ARBA" id="ARBA00022741"/>
    </source>
</evidence>
<feature type="modified residue" description="4-aspartylphosphate" evidence="5">
    <location>
        <position position="50"/>
    </location>
</feature>
<dbReference type="InterPro" id="IPR002197">
    <property type="entry name" value="HTH_Fis"/>
</dbReference>
<dbReference type="SMART" id="SM00448">
    <property type="entry name" value="REC"/>
    <property type="match status" value="1"/>
</dbReference>
<dbReference type="PRINTS" id="PR01590">
    <property type="entry name" value="HTHFIS"/>
</dbReference>
<dbReference type="InterPro" id="IPR027417">
    <property type="entry name" value="P-loop_NTPase"/>
</dbReference>
<gene>
    <name evidence="9" type="ORF">GKD59_13250</name>
    <name evidence="8" type="ORF">PN612_21965</name>
</gene>
<evidence type="ECO:0000256" key="3">
    <source>
        <dbReference type="ARBA" id="ARBA00023015"/>
    </source>
</evidence>
<dbReference type="GO" id="GO:0000160">
    <property type="term" value="P:phosphorelay signal transduction system"/>
    <property type="evidence" value="ECO:0007669"/>
    <property type="project" value="InterPro"/>
</dbReference>
<name>A0A3R6JWC6_PARDI</name>
<keyword evidence="2" id="KW-0067">ATP-binding</keyword>
<reference evidence="9 10" key="1">
    <citation type="journal article" date="2019" name="Nat. Med.">
        <title>A library of human gut bacterial isolates paired with longitudinal multiomics data enables mechanistic microbiome research.</title>
        <authorList>
            <person name="Poyet M."/>
            <person name="Groussin M."/>
            <person name="Gibbons S.M."/>
            <person name="Avila-Pacheco J."/>
            <person name="Jiang X."/>
            <person name="Kearney S.M."/>
            <person name="Perrotta A.R."/>
            <person name="Berdy B."/>
            <person name="Zhao S."/>
            <person name="Lieberman T.D."/>
            <person name="Swanson P.K."/>
            <person name="Smith M."/>
            <person name="Roesemann S."/>
            <person name="Alexander J.E."/>
            <person name="Rich S.A."/>
            <person name="Livny J."/>
            <person name="Vlamakis H."/>
            <person name="Clish C."/>
            <person name="Bullock K."/>
            <person name="Deik A."/>
            <person name="Scott J."/>
            <person name="Pierce K.A."/>
            <person name="Xavier R.J."/>
            <person name="Alm E.J."/>
        </authorList>
    </citation>
    <scope>NUCLEOTIDE SEQUENCE [LARGE SCALE GENOMIC DNA]</scope>
    <source>
        <strain evidence="9 10">BIOML-A41</strain>
    </source>
</reference>
<evidence type="ECO:0000313" key="8">
    <source>
        <dbReference type="EMBL" id="MDB9141159.1"/>
    </source>
</evidence>
<evidence type="ECO:0000256" key="5">
    <source>
        <dbReference type="PROSITE-ProRule" id="PRU00169"/>
    </source>
</evidence>
<keyword evidence="3" id="KW-0805">Transcription regulation</keyword>
<dbReference type="InterPro" id="IPR001789">
    <property type="entry name" value="Sig_transdc_resp-reg_receiver"/>
</dbReference>
<dbReference type="InterPro" id="IPR011006">
    <property type="entry name" value="CheY-like_superfamily"/>
</dbReference>
<dbReference type="PANTHER" id="PTHR32071">
    <property type="entry name" value="TRANSCRIPTIONAL REGULATORY PROTEIN"/>
    <property type="match status" value="1"/>
</dbReference>
<dbReference type="Proteomes" id="UP000463337">
    <property type="component" value="Unassembled WGS sequence"/>
</dbReference>
<dbReference type="SUPFAM" id="SSF52172">
    <property type="entry name" value="CheY-like"/>
    <property type="match status" value="1"/>
</dbReference>
<dbReference type="InterPro" id="IPR058031">
    <property type="entry name" value="AAA_lid_NorR"/>
</dbReference>
<dbReference type="EMBL" id="JAQMPX010000154">
    <property type="protein sequence ID" value="MDB9141159.1"/>
    <property type="molecule type" value="Genomic_DNA"/>
</dbReference>
<dbReference type="SUPFAM" id="SSF46689">
    <property type="entry name" value="Homeodomain-like"/>
    <property type="match status" value="1"/>
</dbReference>
<dbReference type="Proteomes" id="UP001211522">
    <property type="component" value="Unassembled WGS sequence"/>
</dbReference>
<dbReference type="PROSITE" id="PS50045">
    <property type="entry name" value="SIGMA54_INTERACT_4"/>
    <property type="match status" value="1"/>
</dbReference>
<dbReference type="InterPro" id="IPR009057">
    <property type="entry name" value="Homeodomain-like_sf"/>
</dbReference>
<dbReference type="Pfam" id="PF25601">
    <property type="entry name" value="AAA_lid_14"/>
    <property type="match status" value="1"/>
</dbReference>
<dbReference type="PANTHER" id="PTHR32071:SF57">
    <property type="entry name" value="C4-DICARBOXYLATE TRANSPORT TRANSCRIPTIONAL REGULATORY PROTEIN DCTD"/>
    <property type="match status" value="1"/>
</dbReference>
<dbReference type="InterPro" id="IPR002078">
    <property type="entry name" value="Sigma_54_int"/>
</dbReference>
<keyword evidence="4" id="KW-0804">Transcription</keyword>
<evidence type="ECO:0000313" key="10">
    <source>
        <dbReference type="Proteomes" id="UP000463337"/>
    </source>
</evidence>
<dbReference type="SMART" id="SM00382">
    <property type="entry name" value="AAA"/>
    <property type="match status" value="1"/>
</dbReference>
<dbReference type="GO" id="GO:0005524">
    <property type="term" value="F:ATP binding"/>
    <property type="evidence" value="ECO:0007669"/>
    <property type="project" value="UniProtKB-KW"/>
</dbReference>
<sequence length="456" mass="50588">MILIIDDDAAVRSSLTFLLKRAGFRSEAVPGPKEALEVVRATAPELILMDMNFTLTTTGEEGIQLLRQVKIFRPDVPVILMTAWGSISLAVQGMQAGAFDFITKPWNNLVLLKSIRTALELSEQKKETNAPLNRSDADHKFHFDKIVGQSAALMDILGTVSRIAPTNASVLITGESGTGKELIAEAIHANSPRSKEAFVKVNLGGLSQSLFESEMFGHKKGAFTDAYMDRVGRFEMANKGTIFLDEIGDLELSCQVKLLRVLQDQTFEVLGDSRPRKVDIRVVSATNRDLRSMVADRTFREDLFYRINLITVHLPALRERREDIPLLARYFADKQSEVNGLPRVEFSSDAQTYLSRLPFLGNIRELKNLVERTILVSGKTLLDAADFEVHCMNTSGSKSTIPSSLEGLTLDELEKQTILRSLEAHGGNLSHVATALGISRAALYRRLEKYGIPIDK</sequence>
<feature type="domain" description="Sigma-54 factor interaction" evidence="6">
    <location>
        <begin position="146"/>
        <end position="375"/>
    </location>
</feature>
<dbReference type="InterPro" id="IPR025662">
    <property type="entry name" value="Sigma_54_int_dom_ATP-bd_1"/>
</dbReference>
<protein>
    <submittedName>
        <fullName evidence="9">Response regulator</fullName>
    </submittedName>
    <submittedName>
        <fullName evidence="8">Sigma-54 dependent transcriptional regulator</fullName>
    </submittedName>
</protein>
<dbReference type="Gene3D" id="3.40.50.2300">
    <property type="match status" value="1"/>
</dbReference>
<keyword evidence="1" id="KW-0547">Nucleotide-binding</keyword>
<evidence type="ECO:0000259" key="6">
    <source>
        <dbReference type="PROSITE" id="PS50045"/>
    </source>
</evidence>
<comment type="caution">
    <text evidence="9">The sequence shown here is derived from an EMBL/GenBank/DDBJ whole genome shotgun (WGS) entry which is preliminary data.</text>
</comment>
<organism evidence="9 10">
    <name type="scientific">Parabacteroides distasonis</name>
    <dbReference type="NCBI Taxonomy" id="823"/>
    <lineage>
        <taxon>Bacteria</taxon>
        <taxon>Pseudomonadati</taxon>
        <taxon>Bacteroidota</taxon>
        <taxon>Bacteroidia</taxon>
        <taxon>Bacteroidales</taxon>
        <taxon>Tannerellaceae</taxon>
        <taxon>Parabacteroides</taxon>
    </lineage>
</organism>
<dbReference type="GO" id="GO:0006355">
    <property type="term" value="P:regulation of DNA-templated transcription"/>
    <property type="evidence" value="ECO:0007669"/>
    <property type="project" value="InterPro"/>
</dbReference>
<dbReference type="RefSeq" id="WP_048927626.1">
    <property type="nucleotide sequence ID" value="NZ_AP019729.1"/>
</dbReference>
<dbReference type="SUPFAM" id="SSF52540">
    <property type="entry name" value="P-loop containing nucleoside triphosphate hydrolases"/>
    <property type="match status" value="1"/>
</dbReference>
<dbReference type="GO" id="GO:0043565">
    <property type="term" value="F:sequence-specific DNA binding"/>
    <property type="evidence" value="ECO:0007669"/>
    <property type="project" value="InterPro"/>
</dbReference>
<evidence type="ECO:0000313" key="9">
    <source>
        <dbReference type="EMBL" id="MRY58850.1"/>
    </source>
</evidence>
<dbReference type="Gene3D" id="1.10.8.60">
    <property type="match status" value="1"/>
</dbReference>
<reference evidence="8" key="2">
    <citation type="submission" date="2023-01" db="EMBL/GenBank/DDBJ databases">
        <title>Human gut microbiome strain richness.</title>
        <authorList>
            <person name="Chen-Liaw A."/>
        </authorList>
    </citation>
    <scope>NUCLEOTIDE SEQUENCE</scope>
    <source>
        <strain evidence="8">D35st1_E5_D35t1_190705</strain>
    </source>
</reference>